<feature type="domain" description="CBS" evidence="3">
    <location>
        <begin position="268"/>
        <end position="324"/>
    </location>
</feature>
<dbReference type="Pfam" id="PF00571">
    <property type="entry name" value="CBS"/>
    <property type="match status" value="2"/>
</dbReference>
<comment type="similarity">
    <text evidence="1">Belongs to the universal stress protein A family.</text>
</comment>
<dbReference type="InterPro" id="IPR046342">
    <property type="entry name" value="CBS_dom_sf"/>
</dbReference>
<dbReference type="PANTHER" id="PTHR43010">
    <property type="entry name" value="UNIVERSAL STRESS PROTEIN SLR1230"/>
    <property type="match status" value="1"/>
</dbReference>
<evidence type="ECO:0000259" key="3">
    <source>
        <dbReference type="PROSITE" id="PS51371"/>
    </source>
</evidence>
<dbReference type="InterPro" id="IPR051688">
    <property type="entry name" value="USP_A"/>
</dbReference>
<evidence type="ECO:0000313" key="5">
    <source>
        <dbReference type="Proteomes" id="UP000322214"/>
    </source>
</evidence>
<dbReference type="STRING" id="980251.GCA_001642875_04538"/>
<dbReference type="Gene3D" id="3.40.50.12370">
    <property type="match status" value="1"/>
</dbReference>
<dbReference type="Pfam" id="PF00582">
    <property type="entry name" value="Usp"/>
    <property type="match status" value="1"/>
</dbReference>
<dbReference type="InterPro" id="IPR006015">
    <property type="entry name" value="Universal_stress_UspA"/>
</dbReference>
<protein>
    <submittedName>
        <fullName evidence="4">Universal stress protein F</fullName>
    </submittedName>
</protein>
<dbReference type="OrthoDB" id="9788959at2"/>
<feature type="domain" description="CBS" evidence="3">
    <location>
        <begin position="178"/>
        <end position="236"/>
    </location>
</feature>
<keyword evidence="5" id="KW-1185">Reference proteome</keyword>
<dbReference type="CDD" id="cd02205">
    <property type="entry name" value="CBS_pair_SF"/>
    <property type="match status" value="1"/>
</dbReference>
<sequence length="324" mass="35787">MSSKKRILFPVDLSDNSLESLNFATRLAMDEDASICFLYVEPTLLAVDGMYPAEEMARQLEADLERLKNIKPTDESVEFEHKSIEGNPGPRIVHATKDADLCIMSTHGRSGIFRFLMGSVAEYVLRHAKCPVILVKGFKSGETTESKTDDGSETVANSDDESRVMAIPVTDGNFVTEVMHQVSPANGDDSIEAVLRQLKKAGETGVPVVDCENKCVGILTTTDIETFQNLKRRYESGDQSVISEMFEADEFGQFRCGNIDFGNVERHMTSEVISVRNNESIEAARKQFAANPDIHHLLVLDEDDHPVGIIDAADMPKATQANQN</sequence>
<reference evidence="4 5" key="1">
    <citation type="submission" date="2019-08" db="EMBL/GenBank/DDBJ databases">
        <title>Deep-cultivation of Planctomycetes and their phenomic and genomic characterization uncovers novel biology.</title>
        <authorList>
            <person name="Wiegand S."/>
            <person name="Jogler M."/>
            <person name="Boedeker C."/>
            <person name="Pinto D."/>
            <person name="Vollmers J."/>
            <person name="Rivas-Marin E."/>
            <person name="Kohn T."/>
            <person name="Peeters S.H."/>
            <person name="Heuer A."/>
            <person name="Rast P."/>
            <person name="Oberbeckmann S."/>
            <person name="Bunk B."/>
            <person name="Jeske O."/>
            <person name="Meyerdierks A."/>
            <person name="Storesund J.E."/>
            <person name="Kallscheuer N."/>
            <person name="Luecker S."/>
            <person name="Lage O.M."/>
            <person name="Pohl T."/>
            <person name="Merkel B.J."/>
            <person name="Hornburger P."/>
            <person name="Mueller R.-W."/>
            <person name="Bruemmer F."/>
            <person name="Labrenz M."/>
            <person name="Spormann A.M."/>
            <person name="Op den Camp H."/>
            <person name="Overmann J."/>
            <person name="Amann R."/>
            <person name="Jetten M.S.M."/>
            <person name="Mascher T."/>
            <person name="Medema M.H."/>
            <person name="Devos D.P."/>
            <person name="Kaster A.-K."/>
            <person name="Ovreas L."/>
            <person name="Rohde M."/>
            <person name="Galperin M.Y."/>
            <person name="Jogler C."/>
        </authorList>
    </citation>
    <scope>NUCLEOTIDE SEQUENCE [LARGE SCALE GENOMIC DNA]</scope>
    <source>
        <strain evidence="4 5">FC18</strain>
    </source>
</reference>
<dbReference type="SMART" id="SM00116">
    <property type="entry name" value="CBS"/>
    <property type="match status" value="2"/>
</dbReference>
<organism evidence="4 5">
    <name type="scientific">Mariniblastus fucicola</name>
    <dbReference type="NCBI Taxonomy" id="980251"/>
    <lineage>
        <taxon>Bacteria</taxon>
        <taxon>Pseudomonadati</taxon>
        <taxon>Planctomycetota</taxon>
        <taxon>Planctomycetia</taxon>
        <taxon>Pirellulales</taxon>
        <taxon>Pirellulaceae</taxon>
        <taxon>Mariniblastus</taxon>
    </lineage>
</organism>
<dbReference type="SUPFAM" id="SSF54631">
    <property type="entry name" value="CBS-domain pair"/>
    <property type="match status" value="1"/>
</dbReference>
<dbReference type="PRINTS" id="PR01438">
    <property type="entry name" value="UNVRSLSTRESS"/>
</dbReference>
<dbReference type="CDD" id="cd00293">
    <property type="entry name" value="USP-like"/>
    <property type="match status" value="1"/>
</dbReference>
<evidence type="ECO:0000313" key="4">
    <source>
        <dbReference type="EMBL" id="QEG20444.1"/>
    </source>
</evidence>
<dbReference type="PROSITE" id="PS51371">
    <property type="entry name" value="CBS"/>
    <property type="match status" value="2"/>
</dbReference>
<name>A0A5B9P2R6_9BACT</name>
<dbReference type="Gene3D" id="3.10.580.10">
    <property type="entry name" value="CBS-domain"/>
    <property type="match status" value="1"/>
</dbReference>
<dbReference type="Proteomes" id="UP000322214">
    <property type="component" value="Chromosome"/>
</dbReference>
<dbReference type="EMBL" id="CP042912">
    <property type="protein sequence ID" value="QEG20444.1"/>
    <property type="molecule type" value="Genomic_DNA"/>
</dbReference>
<keyword evidence="2" id="KW-0129">CBS domain</keyword>
<dbReference type="KEGG" id="mff:MFFC18_02920"/>
<dbReference type="InterPro" id="IPR000644">
    <property type="entry name" value="CBS_dom"/>
</dbReference>
<proteinExistence type="inferred from homology"/>
<gene>
    <name evidence="4" type="primary">uspF</name>
    <name evidence="4" type="ORF">MFFC18_02920</name>
</gene>
<dbReference type="PANTHER" id="PTHR43010:SF1">
    <property type="entry name" value="USPA DOMAIN-CONTAINING PROTEIN"/>
    <property type="match status" value="1"/>
</dbReference>
<dbReference type="SUPFAM" id="SSF52402">
    <property type="entry name" value="Adenine nucleotide alpha hydrolases-like"/>
    <property type="match status" value="1"/>
</dbReference>
<dbReference type="AlphaFoldDB" id="A0A5B9P2R6"/>
<dbReference type="RefSeq" id="WP_075082541.1">
    <property type="nucleotide sequence ID" value="NZ_CP042912.1"/>
</dbReference>
<accession>A0A5B9P2R6</accession>
<dbReference type="InterPro" id="IPR006016">
    <property type="entry name" value="UspA"/>
</dbReference>
<evidence type="ECO:0000256" key="2">
    <source>
        <dbReference type="PROSITE-ProRule" id="PRU00703"/>
    </source>
</evidence>
<evidence type="ECO:0000256" key="1">
    <source>
        <dbReference type="ARBA" id="ARBA00008791"/>
    </source>
</evidence>